<sequence>MVKPLTDQLEKTETVSIKHKFLSSVSTADKVKKLNQPLHHINNTMTDYNQKLNDETDKQEGAIIKKIKEEVSKKSQNCKKKINRMKEDHQKLAGHYHTIIETLREQNMTVYYKKKVDGKA</sequence>
<proteinExistence type="predicted"/>
<dbReference type="RefSeq" id="WP_271339206.1">
    <property type="nucleotide sequence ID" value="NZ_JAQKAB010000001.1"/>
</dbReference>
<reference evidence="1 2" key="1">
    <citation type="submission" date="2023-01" db="EMBL/GenBank/DDBJ databases">
        <title>Bacillus changyiensis sp. nov., isolated from a coastal deposit.</title>
        <authorList>
            <person name="Xiao G."/>
            <person name="Lai Q."/>
            <person name="Hu Z."/>
            <person name="Shao Z."/>
        </authorList>
    </citation>
    <scope>NUCLEOTIDE SEQUENCE [LARGE SCALE GENOMIC DNA]</scope>
    <source>
        <strain evidence="1 2">CLL-7-23</strain>
    </source>
</reference>
<dbReference type="EMBL" id="JAQKAB010000001">
    <property type="protein sequence ID" value="MDA7025340.1"/>
    <property type="molecule type" value="Genomic_DNA"/>
</dbReference>
<evidence type="ECO:0000313" key="2">
    <source>
        <dbReference type="Proteomes" id="UP001211894"/>
    </source>
</evidence>
<evidence type="ECO:0000313" key="1">
    <source>
        <dbReference type="EMBL" id="MDA7025340.1"/>
    </source>
</evidence>
<comment type="caution">
    <text evidence="1">The sequence shown here is derived from an EMBL/GenBank/DDBJ whole genome shotgun (WGS) entry which is preliminary data.</text>
</comment>
<dbReference type="Proteomes" id="UP001211894">
    <property type="component" value="Unassembled WGS sequence"/>
</dbReference>
<organism evidence="1 2">
    <name type="scientific">Bacillus changyiensis</name>
    <dbReference type="NCBI Taxonomy" id="3004103"/>
    <lineage>
        <taxon>Bacteria</taxon>
        <taxon>Bacillati</taxon>
        <taxon>Bacillota</taxon>
        <taxon>Bacilli</taxon>
        <taxon>Bacillales</taxon>
        <taxon>Bacillaceae</taxon>
        <taxon>Bacillus</taxon>
    </lineage>
</organism>
<accession>A0ABT4WZ69</accession>
<protein>
    <submittedName>
        <fullName evidence="1">Uncharacterized protein</fullName>
    </submittedName>
</protein>
<keyword evidence="2" id="KW-1185">Reference proteome</keyword>
<gene>
    <name evidence="1" type="ORF">PJ311_01795</name>
</gene>
<name>A0ABT4WZ69_9BACI</name>